<dbReference type="PANTHER" id="PTHR21580:SF28">
    <property type="entry name" value="BOREALIN N-TERMINAL DOMAIN-CONTAINING PROTEIN-RELATED"/>
    <property type="match status" value="1"/>
</dbReference>
<evidence type="ECO:0000313" key="2">
    <source>
        <dbReference type="Proteomes" id="UP000694844"/>
    </source>
</evidence>
<dbReference type="Pfam" id="PF07004">
    <property type="entry name" value="SHIPPO-rpt"/>
    <property type="match status" value="5"/>
</dbReference>
<evidence type="ECO:0000256" key="1">
    <source>
        <dbReference type="SAM" id="MobiDB-lite"/>
    </source>
</evidence>
<name>A0A8B8AZJ7_CRAVI</name>
<sequence>MELTMKMKDNRNNLHLPFLKKKFQYAVRKQNQGVTRDAMGQYLVPPDGKPLTSLGDPTPGPADYLPLINNKSSLPHYSISGKYKSRNANDNPGPSDFSTSGNLIWKDRTVTIKGRNKCYFDEEADKFCTVIGPAKYNSSYDQCGNNFGPKFSIATKQRSEIYTGPPNSLVQPVDSRGFNTPGPNYRPNSSYFGRGPKKSFGIARSTVWKHSPGPSEYSIKEKSRGPSYSFGCKLPPPPIVQRSINKDSPAPNIYEVGTTIGKTTSVIIATRKEGKEKDKAGPSPATYFLSNSLLSNTRATTLAYKWFDPEEPVRPGPADYSLTKANLRKTPMFSNRQKTKPSYPESLNYTAKDSSEVPGPGSYSTRKKFSANDSPAYKIGEKLREKLDENPAPNKYEYEKHKSIGPSFSMGKRFDLPENRTSPGPASYTPKDQAGAPKYSLAGRPHDSKVGEGPGPNAYTLNHDHPQDAGTSIKSRASPFVYSGFQTNKFTENSNHSVLATPS</sequence>
<keyword evidence="2" id="KW-1185">Reference proteome</keyword>
<dbReference type="OrthoDB" id="429991at2759"/>
<dbReference type="Proteomes" id="UP000694844">
    <property type="component" value="Chromosome 8"/>
</dbReference>
<gene>
    <name evidence="3" type="primary">LOC111106238</name>
</gene>
<dbReference type="RefSeq" id="XP_022296536.1">
    <property type="nucleotide sequence ID" value="XM_022440828.1"/>
</dbReference>
<dbReference type="PANTHER" id="PTHR21580">
    <property type="entry name" value="SHIPPO-1-RELATED"/>
    <property type="match status" value="1"/>
</dbReference>
<dbReference type="AlphaFoldDB" id="A0A8B8AZJ7"/>
<reference evidence="3" key="1">
    <citation type="submission" date="2025-08" db="UniProtKB">
        <authorList>
            <consortium name="RefSeq"/>
        </authorList>
    </citation>
    <scope>IDENTIFICATION</scope>
    <source>
        <tissue evidence="3">Whole sample</tissue>
    </source>
</reference>
<dbReference type="GeneID" id="111106238"/>
<dbReference type="InterPro" id="IPR010736">
    <property type="entry name" value="SHIPPO-rpt"/>
</dbReference>
<evidence type="ECO:0000313" key="3">
    <source>
        <dbReference type="RefSeq" id="XP_022296536.1"/>
    </source>
</evidence>
<feature type="region of interest" description="Disordered" evidence="1">
    <location>
        <begin position="40"/>
        <end position="62"/>
    </location>
</feature>
<dbReference type="InterPro" id="IPR051291">
    <property type="entry name" value="CIMAP"/>
</dbReference>
<feature type="compositionally biased region" description="Basic and acidic residues" evidence="1">
    <location>
        <begin position="379"/>
        <end position="389"/>
    </location>
</feature>
<accession>A0A8B8AZJ7</accession>
<organism evidence="2 3">
    <name type="scientific">Crassostrea virginica</name>
    <name type="common">Eastern oyster</name>
    <dbReference type="NCBI Taxonomy" id="6565"/>
    <lineage>
        <taxon>Eukaryota</taxon>
        <taxon>Metazoa</taxon>
        <taxon>Spiralia</taxon>
        <taxon>Lophotrochozoa</taxon>
        <taxon>Mollusca</taxon>
        <taxon>Bivalvia</taxon>
        <taxon>Autobranchia</taxon>
        <taxon>Pteriomorphia</taxon>
        <taxon>Ostreida</taxon>
        <taxon>Ostreoidea</taxon>
        <taxon>Ostreidae</taxon>
        <taxon>Crassostrea</taxon>
    </lineage>
</organism>
<protein>
    <submittedName>
        <fullName evidence="3">Uncharacterized protein LOC111106238 isoform X2</fullName>
    </submittedName>
</protein>
<feature type="region of interest" description="Disordered" evidence="1">
    <location>
        <begin position="332"/>
        <end position="475"/>
    </location>
</feature>
<proteinExistence type="predicted"/>